<evidence type="ECO:0000256" key="6">
    <source>
        <dbReference type="ARBA" id="ARBA00022454"/>
    </source>
</evidence>
<feature type="region of interest" description="Disordered" evidence="18">
    <location>
        <begin position="237"/>
        <end position="260"/>
    </location>
</feature>
<keyword evidence="6" id="KW-0158">Chromosome</keyword>
<keyword evidence="11" id="KW-0159">Chromosome partition</keyword>
<feature type="compositionally biased region" description="Low complexity" evidence="18">
    <location>
        <begin position="532"/>
        <end position="546"/>
    </location>
</feature>
<evidence type="ECO:0000313" key="19">
    <source>
        <dbReference type="EMBL" id="TDZ34773.1"/>
    </source>
</evidence>
<feature type="region of interest" description="Disordered" evidence="18">
    <location>
        <begin position="280"/>
        <end position="618"/>
    </location>
</feature>
<comment type="caution">
    <text evidence="19">The sequence shown here is derived from an EMBL/GenBank/DDBJ whole genome shotgun (WGS) entry which is preliminary data.</text>
</comment>
<keyword evidence="20" id="KW-1185">Reference proteome</keyword>
<keyword evidence="7" id="KW-0963">Cytoplasm</keyword>
<evidence type="ECO:0000256" key="5">
    <source>
        <dbReference type="ARBA" id="ARBA00020260"/>
    </source>
</evidence>
<evidence type="ECO:0000256" key="1">
    <source>
        <dbReference type="ARBA" id="ARBA00004123"/>
    </source>
</evidence>
<evidence type="ECO:0000256" key="4">
    <source>
        <dbReference type="ARBA" id="ARBA00005501"/>
    </source>
</evidence>
<keyword evidence="13" id="KW-0206">Cytoskeleton</keyword>
<evidence type="ECO:0000256" key="15">
    <source>
        <dbReference type="ARBA" id="ARBA00023306"/>
    </source>
</evidence>
<dbReference type="EMBL" id="QAPG01000050">
    <property type="protein sequence ID" value="TDZ34773.1"/>
    <property type="molecule type" value="Genomic_DNA"/>
</dbReference>
<feature type="compositionally biased region" description="Polar residues" evidence="18">
    <location>
        <begin position="490"/>
        <end position="502"/>
    </location>
</feature>
<dbReference type="GO" id="GO:0044732">
    <property type="term" value="C:mitotic spindle pole body"/>
    <property type="evidence" value="ECO:0007669"/>
    <property type="project" value="TreeGrafter"/>
</dbReference>
<keyword evidence="10" id="KW-0498">Mitosis</keyword>
<evidence type="ECO:0000256" key="13">
    <source>
        <dbReference type="ARBA" id="ARBA00023212"/>
    </source>
</evidence>
<dbReference type="GO" id="GO:0005874">
    <property type="term" value="C:microtubule"/>
    <property type="evidence" value="ECO:0007669"/>
    <property type="project" value="UniProtKB-KW"/>
</dbReference>
<evidence type="ECO:0000256" key="8">
    <source>
        <dbReference type="ARBA" id="ARBA00022618"/>
    </source>
</evidence>
<evidence type="ECO:0000256" key="2">
    <source>
        <dbReference type="ARBA" id="ARBA00004186"/>
    </source>
</evidence>
<feature type="compositionally biased region" description="Polar residues" evidence="18">
    <location>
        <begin position="326"/>
        <end position="359"/>
    </location>
</feature>
<feature type="compositionally biased region" description="Polar residues" evidence="18">
    <location>
        <begin position="288"/>
        <end position="300"/>
    </location>
</feature>
<evidence type="ECO:0000313" key="20">
    <source>
        <dbReference type="Proteomes" id="UP000295083"/>
    </source>
</evidence>
<evidence type="ECO:0000256" key="18">
    <source>
        <dbReference type="SAM" id="MobiDB-lite"/>
    </source>
</evidence>
<evidence type="ECO:0000256" key="12">
    <source>
        <dbReference type="ARBA" id="ARBA00022838"/>
    </source>
</evidence>
<proteinExistence type="inferred from homology"/>
<evidence type="ECO:0000256" key="7">
    <source>
        <dbReference type="ARBA" id="ARBA00022490"/>
    </source>
</evidence>
<comment type="similarity">
    <text evidence="4">Belongs to the DASH complex DAD2 family.</text>
</comment>
<name>A0A4R8QKY3_9PEZI</name>
<feature type="compositionally biased region" description="Basic and acidic residues" evidence="18">
    <location>
        <begin position="434"/>
        <end position="456"/>
    </location>
</feature>
<dbReference type="GO" id="GO:1990023">
    <property type="term" value="C:mitotic spindle midzone"/>
    <property type="evidence" value="ECO:0007669"/>
    <property type="project" value="TreeGrafter"/>
</dbReference>
<dbReference type="GO" id="GO:0008608">
    <property type="term" value="P:attachment of spindle microtubules to kinetochore"/>
    <property type="evidence" value="ECO:0007669"/>
    <property type="project" value="TreeGrafter"/>
</dbReference>
<evidence type="ECO:0000256" key="16">
    <source>
        <dbReference type="ARBA" id="ARBA00023328"/>
    </source>
</evidence>
<dbReference type="PANTHER" id="PTHR28036">
    <property type="entry name" value="DASH COMPLEX SUBUNIT DAD2"/>
    <property type="match status" value="1"/>
</dbReference>
<dbReference type="GO" id="GO:0051301">
    <property type="term" value="P:cell division"/>
    <property type="evidence" value="ECO:0007669"/>
    <property type="project" value="UniProtKB-KW"/>
</dbReference>
<feature type="compositionally biased region" description="Basic and acidic residues" evidence="18">
    <location>
        <begin position="558"/>
        <end position="610"/>
    </location>
</feature>
<gene>
    <name evidence="19" type="primary">DAD2</name>
    <name evidence="19" type="ORF">C8035_v002562</name>
</gene>
<evidence type="ECO:0000256" key="3">
    <source>
        <dbReference type="ARBA" id="ARBA00004629"/>
    </source>
</evidence>
<keyword evidence="15" id="KW-0131">Cell cycle</keyword>
<accession>A0A4R8QKY3</accession>
<dbReference type="Proteomes" id="UP000295083">
    <property type="component" value="Unassembled WGS sequence"/>
</dbReference>
<keyword evidence="14" id="KW-0539">Nucleus</keyword>
<dbReference type="Pfam" id="PF08654">
    <property type="entry name" value="DASH_Dad2"/>
    <property type="match status" value="1"/>
</dbReference>
<evidence type="ECO:0000256" key="9">
    <source>
        <dbReference type="ARBA" id="ARBA00022701"/>
    </source>
</evidence>
<keyword evidence="9" id="KW-0493">Microtubule</keyword>
<evidence type="ECO:0000256" key="14">
    <source>
        <dbReference type="ARBA" id="ARBA00023242"/>
    </source>
</evidence>
<evidence type="ECO:0000256" key="17">
    <source>
        <dbReference type="ARBA" id="ARBA00030568"/>
    </source>
</evidence>
<keyword evidence="16" id="KW-0137">Centromere</keyword>
<evidence type="ECO:0000256" key="10">
    <source>
        <dbReference type="ARBA" id="ARBA00022776"/>
    </source>
</evidence>
<evidence type="ECO:0000256" key="11">
    <source>
        <dbReference type="ARBA" id="ARBA00022829"/>
    </source>
</evidence>
<dbReference type="GO" id="GO:0000278">
    <property type="term" value="P:mitotic cell cycle"/>
    <property type="evidence" value="ECO:0007669"/>
    <property type="project" value="InterPro"/>
</dbReference>
<organism evidence="19 20">
    <name type="scientific">Colletotrichum spinosum</name>
    <dbReference type="NCBI Taxonomy" id="1347390"/>
    <lineage>
        <taxon>Eukaryota</taxon>
        <taxon>Fungi</taxon>
        <taxon>Dikarya</taxon>
        <taxon>Ascomycota</taxon>
        <taxon>Pezizomycotina</taxon>
        <taxon>Sordariomycetes</taxon>
        <taxon>Hypocreomycetidae</taxon>
        <taxon>Glomerellales</taxon>
        <taxon>Glomerellaceae</taxon>
        <taxon>Colletotrichum</taxon>
        <taxon>Colletotrichum orbiculare species complex</taxon>
    </lineage>
</organism>
<dbReference type="AlphaFoldDB" id="A0A4R8QKY3"/>
<keyword evidence="12" id="KW-0995">Kinetochore</keyword>
<comment type="subcellular location">
    <subcellularLocation>
        <location evidence="3">Chromosome</location>
        <location evidence="3">Centromere</location>
        <location evidence="3">Kinetochore</location>
    </subcellularLocation>
    <subcellularLocation>
        <location evidence="2">Cytoplasm</location>
        <location evidence="2">Cytoskeleton</location>
        <location evidence="2">Spindle</location>
    </subcellularLocation>
    <subcellularLocation>
        <location evidence="1">Nucleus</location>
    </subcellularLocation>
</comment>
<feature type="compositionally biased region" description="Low complexity" evidence="18">
    <location>
        <begin position="243"/>
        <end position="257"/>
    </location>
</feature>
<sequence>MSFPTRSLSTRLPGAASQNVSSGGPSPMLVARIAEKKAELEHLKELRDLSAAVAGQMEALEQKLSTLSDGTEAIAMVIGNWHNVLRAISMASILQTAKLDDISAAFGSIARHKQGQYDYILSVTSPDSSILRDYFSGSARRESTLSFGFNLLQQVDDHTGRGVCGQASPLGVENPGQIMAVAEPIARLVTPPPGNEATGMKTNQTFIAADQEHQKENSDSSIDVVEHPMDRVVSISTNEGEHAPCTPSRSTSASSQSRIEDSLEAIDRLEEQLEEMDAAITPKKPGSGQVSPSNVSTTANGAARRNASPLQREVPTRLDEKPTAAQARSAQRRMTSIETTSGDQGSPTKSASRRSTVSRPTSLLPPKPPSKSTKPPTKPFFELPGEAVARRIKEQREARLAQQVQEKAAAASPQRTRSTKLPTRPNFELPGEAISRRKREEREARLKAQEEEERKRREFKARPIRANLASAPQPRETATSRARLNKGAEISQTVQASSTPSKKSSDLGTAALGKPVSVKSPQAMRGRGALQTTASRAASTSTSSTSGQRSNLSAEELEQQRIKGREVFERDNHYLEDKERERRERELKARLAREQAAERSRQAGREWAEKQRRKHLGQ</sequence>
<reference evidence="19 20" key="1">
    <citation type="submission" date="2018-11" db="EMBL/GenBank/DDBJ databases">
        <title>Genome sequence and assembly of Colletotrichum spinosum.</title>
        <authorList>
            <person name="Gan P."/>
            <person name="Shirasu K."/>
        </authorList>
    </citation>
    <scope>NUCLEOTIDE SEQUENCE [LARGE SCALE GENOMIC DNA]</scope>
    <source>
        <strain evidence="19 20">CBS 515.97</strain>
    </source>
</reference>
<feature type="region of interest" description="Disordered" evidence="18">
    <location>
        <begin position="1"/>
        <end position="24"/>
    </location>
</feature>
<protein>
    <recommendedName>
        <fullName evidence="5">DASH complex subunit DAD2</fullName>
    </recommendedName>
    <alternativeName>
        <fullName evidence="17">Outer kinetochore protein DAD2</fullName>
    </alternativeName>
</protein>
<dbReference type="GO" id="GO:0042729">
    <property type="term" value="C:DASH complex"/>
    <property type="evidence" value="ECO:0007669"/>
    <property type="project" value="InterPro"/>
</dbReference>
<dbReference type="PANTHER" id="PTHR28036:SF1">
    <property type="entry name" value="DASH COMPLEX SUBUNIT DAD2"/>
    <property type="match status" value="1"/>
</dbReference>
<keyword evidence="8" id="KW-0132">Cell division</keyword>
<dbReference type="InterPro" id="IPR013963">
    <property type="entry name" value="DASH_Dad2"/>
</dbReference>
<feature type="compositionally biased region" description="Basic and acidic residues" evidence="18">
    <location>
        <begin position="388"/>
        <end position="399"/>
    </location>
</feature>